<dbReference type="Proteomes" id="UP000823896">
    <property type="component" value="Unassembled WGS sequence"/>
</dbReference>
<proteinExistence type="predicted"/>
<evidence type="ECO:0000313" key="3">
    <source>
        <dbReference type="Proteomes" id="UP000823896"/>
    </source>
</evidence>
<accession>A0A9D2NPK5</accession>
<reference evidence="2" key="1">
    <citation type="journal article" date="2021" name="PeerJ">
        <title>Extensive microbial diversity within the chicken gut microbiome revealed by metagenomics and culture.</title>
        <authorList>
            <person name="Gilroy R."/>
            <person name="Ravi A."/>
            <person name="Getino M."/>
            <person name="Pursley I."/>
            <person name="Horton D.L."/>
            <person name="Alikhan N.F."/>
            <person name="Baker D."/>
            <person name="Gharbi K."/>
            <person name="Hall N."/>
            <person name="Watson M."/>
            <person name="Adriaenssens E.M."/>
            <person name="Foster-Nyarko E."/>
            <person name="Jarju S."/>
            <person name="Secka A."/>
            <person name="Antonio M."/>
            <person name="Oren A."/>
            <person name="Chaudhuri R.R."/>
            <person name="La Ragione R."/>
            <person name="Hildebrand F."/>
            <person name="Pallen M.J."/>
        </authorList>
    </citation>
    <scope>NUCLEOTIDE SEQUENCE</scope>
    <source>
        <strain evidence="2">CHK187-11901</strain>
    </source>
</reference>
<dbReference type="InterPro" id="IPR014966">
    <property type="entry name" value="FRG-dom"/>
</dbReference>
<reference evidence="2" key="2">
    <citation type="submission" date="2021-04" db="EMBL/GenBank/DDBJ databases">
        <authorList>
            <person name="Gilroy R."/>
        </authorList>
    </citation>
    <scope>NUCLEOTIDE SEQUENCE</scope>
    <source>
        <strain evidence="2">CHK187-11901</strain>
    </source>
</reference>
<protein>
    <submittedName>
        <fullName evidence="2">FRG domain-containing protein</fullName>
    </submittedName>
</protein>
<organism evidence="2 3">
    <name type="scientific">Candidatus Merdibacter merdavium</name>
    <dbReference type="NCBI Taxonomy" id="2838692"/>
    <lineage>
        <taxon>Bacteria</taxon>
        <taxon>Bacillati</taxon>
        <taxon>Bacillota</taxon>
        <taxon>Erysipelotrichia</taxon>
        <taxon>Erysipelotrichales</taxon>
        <taxon>Erysipelotrichaceae</taxon>
        <taxon>Merdibacter</taxon>
    </lineage>
</organism>
<name>A0A9D2NPK5_9FIRM</name>
<comment type="caution">
    <text evidence="2">The sequence shown here is derived from an EMBL/GenBank/DDBJ whole genome shotgun (WGS) entry which is preliminary data.</text>
</comment>
<feature type="domain" description="FRG" evidence="1">
    <location>
        <begin position="30"/>
        <end position="122"/>
    </location>
</feature>
<evidence type="ECO:0000259" key="1">
    <source>
        <dbReference type="SMART" id="SM00901"/>
    </source>
</evidence>
<dbReference type="AlphaFoldDB" id="A0A9D2NPK5"/>
<dbReference type="SMART" id="SM00901">
    <property type="entry name" value="FRG"/>
    <property type="match status" value="1"/>
</dbReference>
<evidence type="ECO:0000313" key="2">
    <source>
        <dbReference type="EMBL" id="HJC36122.1"/>
    </source>
</evidence>
<dbReference type="EMBL" id="DWWM01000020">
    <property type="protein sequence ID" value="HJC36122.1"/>
    <property type="molecule type" value="Genomic_DNA"/>
</dbReference>
<dbReference type="Pfam" id="PF08867">
    <property type="entry name" value="FRG"/>
    <property type="match status" value="1"/>
</dbReference>
<sequence>MTEEKNTYIESVADYLNALPQNQEFSDTLLDKLTLFRGQGNKEWDLMPSVMRNREDYLNEELYIKECIRQYPEEFINMSKIDMLIKMQHYGVPTRLLDLTKNPLIALYFACVSEPNKDGVVYAICGPIARSSDLYVNVITECVFNHKSHGNMYIKKRSLKIDGVDLPEDSVKSIINSETPIIFEALLTNARIKNQNGYFAIYRGEKNWQEIKFQHKIFVKKEFKEQIIHQLSMIGIDSKYIFPELSNGVSCIVSSVKRRNLEFNKQFHTPFD</sequence>
<gene>
    <name evidence="2" type="ORF">H9702_03210</name>
</gene>